<comment type="caution">
    <text evidence="1">The sequence shown here is derived from an EMBL/GenBank/DDBJ whole genome shotgun (WGS) entry which is preliminary data.</text>
</comment>
<dbReference type="AlphaFoldDB" id="A0A0L1KIB3"/>
<dbReference type="GO" id="GO:0008233">
    <property type="term" value="F:peptidase activity"/>
    <property type="evidence" value="ECO:0007669"/>
    <property type="project" value="UniProtKB-KW"/>
</dbReference>
<gene>
    <name evidence="1" type="ORF">J121_478</name>
</gene>
<reference evidence="1" key="1">
    <citation type="submission" date="2015-02" db="EMBL/GenBank/DDBJ databases">
        <authorList>
            <person name="Chooi Y.-H."/>
        </authorList>
    </citation>
    <scope>NUCLEOTIDE SEQUENCE [LARGE SCALE GENOMIC DNA]</scope>
    <source>
        <strain evidence="1">LAMA 915</strain>
    </source>
</reference>
<organism evidence="1 2">
    <name type="scientific">Qipengyuania citrea LAMA 915</name>
    <dbReference type="NCBI Taxonomy" id="1306953"/>
    <lineage>
        <taxon>Bacteria</taxon>
        <taxon>Pseudomonadati</taxon>
        <taxon>Pseudomonadota</taxon>
        <taxon>Alphaproteobacteria</taxon>
        <taxon>Sphingomonadales</taxon>
        <taxon>Erythrobacteraceae</taxon>
        <taxon>Qipengyuania</taxon>
    </lineage>
</organism>
<dbReference type="GO" id="GO:0006508">
    <property type="term" value="P:proteolysis"/>
    <property type="evidence" value="ECO:0007669"/>
    <property type="project" value="UniProtKB-KW"/>
</dbReference>
<proteinExistence type="predicted"/>
<sequence length="38" mass="3862">MGANPATAGVTLAALQKPVKSPHIFRSAVCVAEPSDAR</sequence>
<accession>A0A0L1KIB3</accession>
<keyword evidence="1" id="KW-0378">Hydrolase</keyword>
<name>A0A0L1KIB3_9SPHN</name>
<protein>
    <submittedName>
        <fullName evidence="1">Atp-dependent protease</fullName>
    </submittedName>
</protein>
<dbReference type="Proteomes" id="UP000037446">
    <property type="component" value="Unassembled WGS sequence"/>
</dbReference>
<evidence type="ECO:0000313" key="2">
    <source>
        <dbReference type="Proteomes" id="UP000037446"/>
    </source>
</evidence>
<dbReference type="EMBL" id="JYNE01000003">
    <property type="protein sequence ID" value="KNH03582.1"/>
    <property type="molecule type" value="Genomic_DNA"/>
</dbReference>
<evidence type="ECO:0000313" key="1">
    <source>
        <dbReference type="EMBL" id="KNH03582.1"/>
    </source>
</evidence>
<keyword evidence="1" id="KW-0645">Protease</keyword>